<proteinExistence type="predicted"/>
<dbReference type="STRING" id="578942.SAMN05216289_1458"/>
<gene>
    <name evidence="1" type="ORF">SAMN05216289_1458</name>
</gene>
<dbReference type="Pfam" id="PF11236">
    <property type="entry name" value="DUF3037"/>
    <property type="match status" value="1"/>
</dbReference>
<evidence type="ECO:0000313" key="1">
    <source>
        <dbReference type="EMBL" id="SFN67052.1"/>
    </source>
</evidence>
<dbReference type="Proteomes" id="UP000198575">
    <property type="component" value="Unassembled WGS sequence"/>
</dbReference>
<name>A0A1I5AXA9_9GAMM</name>
<dbReference type="OrthoDB" id="7041553at2"/>
<keyword evidence="2" id="KW-1185">Reference proteome</keyword>
<accession>A0A1I5AXA9</accession>
<sequence length="271" mass="30807">MQIFDYSLIRAVPDPRRGEWVNIGVCVYHTGNLDVHLTDSYNKIRALDPNADLRLLRRLSHDWNSICEDLGSAVARQAILSGLPFAHASPLAQFVCDTESYEEQVRLLLRDLIVPPVAIREKREPRLRATLKNHLIRAKLYSEDPSAISQHKVVANFPVMEEAKLFADFAARNGVMHITETIDFRVKSDQLRNRHGQAAIKSITLDKAGEIFPDCKRNVVFAYNDQDLDEIQPSLNLLRDYSMNMFNAGNPKDLADFVELTASALRQRLEP</sequence>
<protein>
    <recommendedName>
        <fullName evidence="3">DUF3037 domain-containing protein</fullName>
    </recommendedName>
</protein>
<evidence type="ECO:0008006" key="3">
    <source>
        <dbReference type="Google" id="ProtNLM"/>
    </source>
</evidence>
<reference evidence="1 2" key="1">
    <citation type="submission" date="2016-10" db="EMBL/GenBank/DDBJ databases">
        <authorList>
            <person name="de Groot N.N."/>
        </authorList>
    </citation>
    <scope>NUCLEOTIDE SEQUENCE [LARGE SCALE GENOMIC DNA]</scope>
    <source>
        <strain evidence="1 2">CGMCC 1.7659</strain>
    </source>
</reference>
<dbReference type="AlphaFoldDB" id="A0A1I5AXA9"/>
<dbReference type="InterPro" id="IPR021398">
    <property type="entry name" value="DUF3037"/>
</dbReference>
<evidence type="ECO:0000313" key="2">
    <source>
        <dbReference type="Proteomes" id="UP000198575"/>
    </source>
</evidence>
<dbReference type="EMBL" id="FOVF01000045">
    <property type="protein sequence ID" value="SFN67052.1"/>
    <property type="molecule type" value="Genomic_DNA"/>
</dbReference>
<dbReference type="RefSeq" id="WP_092410804.1">
    <property type="nucleotide sequence ID" value="NZ_FOVF01000045.1"/>
</dbReference>
<organism evidence="1 2">
    <name type="scientific">Dokdonella immobilis</name>
    <dbReference type="NCBI Taxonomy" id="578942"/>
    <lineage>
        <taxon>Bacteria</taxon>
        <taxon>Pseudomonadati</taxon>
        <taxon>Pseudomonadota</taxon>
        <taxon>Gammaproteobacteria</taxon>
        <taxon>Lysobacterales</taxon>
        <taxon>Rhodanobacteraceae</taxon>
        <taxon>Dokdonella</taxon>
    </lineage>
</organism>